<evidence type="ECO:0008006" key="4">
    <source>
        <dbReference type="Google" id="ProtNLM"/>
    </source>
</evidence>
<feature type="transmembrane region" description="Helical" evidence="1">
    <location>
        <begin position="63"/>
        <end position="85"/>
    </location>
</feature>
<feature type="transmembrane region" description="Helical" evidence="1">
    <location>
        <begin position="166"/>
        <end position="185"/>
    </location>
</feature>
<evidence type="ECO:0000256" key="1">
    <source>
        <dbReference type="SAM" id="Phobius"/>
    </source>
</evidence>
<keyword evidence="1" id="KW-0472">Membrane</keyword>
<evidence type="ECO:0000313" key="3">
    <source>
        <dbReference type="Proteomes" id="UP000034797"/>
    </source>
</evidence>
<feature type="transmembrane region" description="Helical" evidence="1">
    <location>
        <begin position="105"/>
        <end position="123"/>
    </location>
</feature>
<proteinExistence type="predicted"/>
<comment type="caution">
    <text evidence="2">The sequence shown here is derived from an EMBL/GenBank/DDBJ whole genome shotgun (WGS) entry which is preliminary data.</text>
</comment>
<feature type="transmembrane region" description="Helical" evidence="1">
    <location>
        <begin position="135"/>
        <end position="154"/>
    </location>
</feature>
<name>A0A0G1KLT3_9BACT</name>
<evidence type="ECO:0000313" key="2">
    <source>
        <dbReference type="EMBL" id="KKT84616.1"/>
    </source>
</evidence>
<dbReference type="EMBL" id="LCJW01000054">
    <property type="protein sequence ID" value="KKT84616.1"/>
    <property type="molecule type" value="Genomic_DNA"/>
</dbReference>
<protein>
    <recommendedName>
        <fullName evidence="4">Lycopene cyclase domain-containing protein</fullName>
    </recommendedName>
</protein>
<dbReference type="AlphaFoldDB" id="A0A0G1KLT3"/>
<keyword evidence="1" id="KW-1133">Transmembrane helix</keyword>
<dbReference type="Proteomes" id="UP000034797">
    <property type="component" value="Unassembled WGS sequence"/>
</dbReference>
<feature type="transmembrane region" description="Helical" evidence="1">
    <location>
        <begin position="12"/>
        <end position="28"/>
    </location>
</feature>
<reference evidence="2 3" key="1">
    <citation type="journal article" date="2015" name="Nature">
        <title>rRNA introns, odd ribosomes, and small enigmatic genomes across a large radiation of phyla.</title>
        <authorList>
            <person name="Brown C.T."/>
            <person name="Hug L.A."/>
            <person name="Thomas B.C."/>
            <person name="Sharon I."/>
            <person name="Castelle C.J."/>
            <person name="Singh A."/>
            <person name="Wilkins M.J."/>
            <person name="Williams K.H."/>
            <person name="Banfield J.F."/>
        </authorList>
    </citation>
    <scope>NUCLEOTIDE SEQUENCE [LARGE SCALE GENOMIC DNA]</scope>
</reference>
<feature type="transmembrane region" description="Helical" evidence="1">
    <location>
        <begin position="34"/>
        <end position="51"/>
    </location>
</feature>
<keyword evidence="1" id="KW-0812">Transmembrane</keyword>
<gene>
    <name evidence="2" type="ORF">UW84_C0054G0002</name>
</gene>
<organism evidence="2 3">
    <name type="scientific">Candidatus Collierbacteria bacterium GW2011_GWA2_44_99</name>
    <dbReference type="NCBI Taxonomy" id="1618380"/>
    <lineage>
        <taxon>Bacteria</taxon>
        <taxon>Candidatus Collieribacteriota</taxon>
    </lineage>
</organism>
<sequence length="190" mass="22323">MNSNSNFLKKLDIFLLILFPLISVTLSLFFKVNFLTSILLFYGLPSLWFSIRTSRQILKTFIFSLFISIPFGLIADYIATVDRAWLITSTVFPFRIFGVVPIEDLIWGFFVVYSTVIVYEHFLDKGKHELIDKRMKYLMWPLLSVLSLFLITFFTKPEILNLKFAYLYIGLFFFLLPTVSMLSFFPRLTL</sequence>
<accession>A0A0G1KLT3</accession>